<organism evidence="2 3">
    <name type="scientific">Vanrija humicola</name>
    <name type="common">Yeast</name>
    <name type="synonym">Cryptococcus humicola</name>
    <dbReference type="NCBI Taxonomy" id="5417"/>
    <lineage>
        <taxon>Eukaryota</taxon>
        <taxon>Fungi</taxon>
        <taxon>Dikarya</taxon>
        <taxon>Basidiomycota</taxon>
        <taxon>Agaricomycotina</taxon>
        <taxon>Tremellomycetes</taxon>
        <taxon>Trichosporonales</taxon>
        <taxon>Trichosporonaceae</taxon>
        <taxon>Vanrija</taxon>
    </lineage>
</organism>
<proteinExistence type="predicted"/>
<comment type="caution">
    <text evidence="2">The sequence shown here is derived from an EMBL/GenBank/DDBJ whole genome shotgun (WGS) entry which is preliminary data.</text>
</comment>
<sequence>MHRSSTTSMSSARRCARTRRRRSGRDGRSRSRRVRTRWSSRRSRGHLASASPVWLRTASSSYSPSSTRQMPSASFPSCWTATSKTTSCRSVIPRLQTCQGLCSG</sequence>
<feature type="region of interest" description="Disordered" evidence="1">
    <location>
        <begin position="1"/>
        <end position="53"/>
    </location>
</feature>
<evidence type="ECO:0000313" key="2">
    <source>
        <dbReference type="EMBL" id="TXT08596.1"/>
    </source>
</evidence>
<evidence type="ECO:0000256" key="1">
    <source>
        <dbReference type="SAM" id="MobiDB-lite"/>
    </source>
</evidence>
<name>A0A7D8V0P1_VANHU</name>
<evidence type="ECO:0000313" key="3">
    <source>
        <dbReference type="Proteomes" id="UP000473826"/>
    </source>
</evidence>
<gene>
    <name evidence="2" type="ORF">VHUM_02724</name>
</gene>
<accession>A0A7D8V0P1</accession>
<dbReference type="EMBL" id="QKWK01000007">
    <property type="protein sequence ID" value="TXT08596.1"/>
    <property type="molecule type" value="Genomic_DNA"/>
</dbReference>
<feature type="compositionally biased region" description="Low complexity" evidence="1">
    <location>
        <begin position="1"/>
        <end position="13"/>
    </location>
</feature>
<keyword evidence="3" id="KW-1185">Reference proteome</keyword>
<protein>
    <submittedName>
        <fullName evidence="2">Uncharacterized protein</fullName>
    </submittedName>
</protein>
<dbReference type="AlphaFoldDB" id="A0A7D8V0P1"/>
<reference evidence="2 3" key="1">
    <citation type="journal article" date="2019" name="PLoS Genet.">
        <title>Convergent evolution of linked mating-type loci in basidiomycete fungi.</title>
        <authorList>
            <person name="Sun S."/>
            <person name="Coelho M.A."/>
            <person name="Heitman J."/>
            <person name="Nowrousian M."/>
        </authorList>
    </citation>
    <scope>NUCLEOTIDE SEQUENCE [LARGE SCALE GENOMIC DNA]</scope>
    <source>
        <strain evidence="2 3">CBS 4282</strain>
    </source>
</reference>
<feature type="compositionally biased region" description="Basic residues" evidence="1">
    <location>
        <begin position="30"/>
        <end position="45"/>
    </location>
</feature>
<feature type="compositionally biased region" description="Basic residues" evidence="1">
    <location>
        <begin position="14"/>
        <end position="23"/>
    </location>
</feature>
<dbReference type="Proteomes" id="UP000473826">
    <property type="component" value="Unassembled WGS sequence"/>
</dbReference>